<dbReference type="Proteomes" id="UP001497512">
    <property type="component" value="Chromosome 19"/>
</dbReference>
<proteinExistence type="predicted"/>
<feature type="compositionally biased region" description="Polar residues" evidence="1">
    <location>
        <begin position="1"/>
        <end position="10"/>
    </location>
</feature>
<evidence type="ECO:0000313" key="3">
    <source>
        <dbReference type="Proteomes" id="UP001497512"/>
    </source>
</evidence>
<sequence length="91" mass="9923">MSESSKSNPVASPAHFKTPGSISPFGVPDSIPCSLTTVTFVTTQDRVAANSSYYDGRPRLLSYGVLRSMPSSVHYCDSRHHDALHRSIQLN</sequence>
<keyword evidence="3" id="KW-1185">Reference proteome</keyword>
<dbReference type="EMBL" id="OZ019911">
    <property type="protein sequence ID" value="CAK9213647.1"/>
    <property type="molecule type" value="Genomic_DNA"/>
</dbReference>
<evidence type="ECO:0000256" key="1">
    <source>
        <dbReference type="SAM" id="MobiDB-lite"/>
    </source>
</evidence>
<reference evidence="2" key="1">
    <citation type="submission" date="2024-02" db="EMBL/GenBank/DDBJ databases">
        <authorList>
            <consortium name="ELIXIR-Norway"/>
            <consortium name="Elixir Norway"/>
        </authorList>
    </citation>
    <scope>NUCLEOTIDE SEQUENCE</scope>
</reference>
<evidence type="ECO:0000313" key="2">
    <source>
        <dbReference type="EMBL" id="CAK9213647.1"/>
    </source>
</evidence>
<accession>A0ABP0U6A5</accession>
<gene>
    <name evidence="2" type="ORF">CSSPTR1EN2_LOCUS11841</name>
</gene>
<protein>
    <submittedName>
        <fullName evidence="2">Uncharacterized protein</fullName>
    </submittedName>
</protein>
<feature type="region of interest" description="Disordered" evidence="1">
    <location>
        <begin position="1"/>
        <end position="22"/>
    </location>
</feature>
<organism evidence="2 3">
    <name type="scientific">Sphagnum troendelagicum</name>
    <dbReference type="NCBI Taxonomy" id="128251"/>
    <lineage>
        <taxon>Eukaryota</taxon>
        <taxon>Viridiplantae</taxon>
        <taxon>Streptophyta</taxon>
        <taxon>Embryophyta</taxon>
        <taxon>Bryophyta</taxon>
        <taxon>Sphagnophytina</taxon>
        <taxon>Sphagnopsida</taxon>
        <taxon>Sphagnales</taxon>
        <taxon>Sphagnaceae</taxon>
        <taxon>Sphagnum</taxon>
    </lineage>
</organism>
<name>A0ABP0U6A5_9BRYO</name>